<dbReference type="PANTHER" id="PTHR39176:SF1">
    <property type="entry name" value="PERIPLASMIC PROTEIN"/>
    <property type="match status" value="1"/>
</dbReference>
<dbReference type="InterPro" id="IPR009739">
    <property type="entry name" value="LprI-like_N"/>
</dbReference>
<reference evidence="3 4" key="1">
    <citation type="submission" date="2016-10" db="EMBL/GenBank/DDBJ databases">
        <authorList>
            <person name="de Groot N.N."/>
        </authorList>
    </citation>
    <scope>NUCLEOTIDE SEQUENCE [LARGE SCALE GENOMIC DNA]</scope>
    <source>
        <strain evidence="3 4">R5</strain>
    </source>
</reference>
<keyword evidence="1" id="KW-0732">Signal</keyword>
<accession>A0A1G7MJR2</accession>
<dbReference type="Gene3D" id="1.20.1270.180">
    <property type="match status" value="1"/>
</dbReference>
<gene>
    <name evidence="3" type="ORF">SAMN05216337_106422</name>
</gene>
<organism evidence="3 4">
    <name type="scientific">Bradyrhizobium brasilense</name>
    <dbReference type="NCBI Taxonomy" id="1419277"/>
    <lineage>
        <taxon>Bacteria</taxon>
        <taxon>Pseudomonadati</taxon>
        <taxon>Pseudomonadota</taxon>
        <taxon>Alphaproteobacteria</taxon>
        <taxon>Hyphomicrobiales</taxon>
        <taxon>Nitrobacteraceae</taxon>
        <taxon>Bradyrhizobium</taxon>
    </lineage>
</organism>
<proteinExistence type="predicted"/>
<dbReference type="Proteomes" id="UP000199245">
    <property type="component" value="Unassembled WGS sequence"/>
</dbReference>
<dbReference type="PANTHER" id="PTHR39176">
    <property type="entry name" value="PERIPLASMIC PROTEIN-RELATED"/>
    <property type="match status" value="1"/>
</dbReference>
<evidence type="ECO:0000313" key="3">
    <source>
        <dbReference type="EMBL" id="SDF61947.1"/>
    </source>
</evidence>
<protein>
    <submittedName>
        <fullName evidence="3">Uncharacterized conserved protein YecT, DUF1311 family</fullName>
    </submittedName>
</protein>
<feature type="domain" description="Lysozyme inhibitor LprI-like N-terminal" evidence="2">
    <location>
        <begin position="43"/>
        <end position="127"/>
    </location>
</feature>
<dbReference type="Pfam" id="PF07007">
    <property type="entry name" value="LprI"/>
    <property type="match status" value="1"/>
</dbReference>
<name>A0A1G7MJR2_9BRAD</name>
<dbReference type="AlphaFoldDB" id="A0A1G7MJR2"/>
<dbReference type="EMBL" id="FMZW01000064">
    <property type="protein sequence ID" value="SDF61947.1"/>
    <property type="molecule type" value="Genomic_DNA"/>
</dbReference>
<evidence type="ECO:0000259" key="2">
    <source>
        <dbReference type="Pfam" id="PF07007"/>
    </source>
</evidence>
<sequence>MTSAVTTGACRLMAILAVVSIAFTAPVARAGDQSVGEPSCDGGTYQMVECLKAKTAQWDKRMNVAYQKALKDAADGKQREQLRTAQRLWIQYRDANCLYYDLGEGTIARLDAGECMRSMTEARAKELGNLGHQ</sequence>
<feature type="chain" id="PRO_5011672422" evidence="1">
    <location>
        <begin position="31"/>
        <end position="133"/>
    </location>
</feature>
<feature type="signal peptide" evidence="1">
    <location>
        <begin position="1"/>
        <end position="30"/>
    </location>
</feature>
<dbReference type="RefSeq" id="WP_229161172.1">
    <property type="nucleotide sequence ID" value="NZ_FMZW01000064.1"/>
</dbReference>
<evidence type="ECO:0000256" key="1">
    <source>
        <dbReference type="SAM" id="SignalP"/>
    </source>
</evidence>
<evidence type="ECO:0000313" key="4">
    <source>
        <dbReference type="Proteomes" id="UP000199245"/>
    </source>
</evidence>